<dbReference type="Pfam" id="PF09983">
    <property type="entry name" value="JetD_C"/>
    <property type="match status" value="1"/>
</dbReference>
<feature type="domain" description="Wadjet protein JetD C-terminal" evidence="1">
    <location>
        <begin position="167"/>
        <end position="276"/>
    </location>
</feature>
<dbReference type="OrthoDB" id="9809365at2"/>
<comment type="caution">
    <text evidence="2">The sequence shown here is derived from an EMBL/GenBank/DDBJ whole genome shotgun (WGS) entry which is preliminary data.</text>
</comment>
<accession>A0A2A2IFJ8</accession>
<reference evidence="2 3" key="1">
    <citation type="submission" date="2017-08" db="EMBL/GenBank/DDBJ databases">
        <title>Virgibacillus indicus sp. nov. and Virgibacillus profoundi sp. nov, two moderately halophilic bacteria isolated from marine sediment by using the Microfluidic Streak Plate.</title>
        <authorList>
            <person name="Xu B."/>
            <person name="Hu B."/>
            <person name="Wang J."/>
            <person name="Zhu Y."/>
            <person name="Huang L."/>
            <person name="Du W."/>
            <person name="Huang Y."/>
        </authorList>
    </citation>
    <scope>NUCLEOTIDE SEQUENCE [LARGE SCALE GENOMIC DNA]</scope>
    <source>
        <strain evidence="2 3">IO3-P3-H5</strain>
    </source>
</reference>
<protein>
    <recommendedName>
        <fullName evidence="1">Wadjet protein JetD C-terminal domain-containing protein</fullName>
    </recommendedName>
</protein>
<evidence type="ECO:0000313" key="3">
    <source>
        <dbReference type="Proteomes" id="UP000218887"/>
    </source>
</evidence>
<sequence>MNEEFEQNLLTFKRKTITIDELEKLIPATITYEEFSALILQLEQEYVLQIIKSKGRNQRTPSLAYHYRINKHQLNRAYHQQLQAYRLKFNDAIDLDAYFHLNHTTWVADLPYLEKVNTYIEKNGFPIENIPAPERSYELVYDEKWIEQKGSEVLKRINLWNTMKILPVSDPLMLAINPNTITEENHLHIIVENKTTYQALLPVLPSSSFSTLIYGSGNKIPKSIENFSNQYPVEGNHRFFYFGDIDQSGITIWHSLHRREPATPALPFYQACLHKTGAHGKTNQRPNDKALTAFLDHFPKKQRHIILDLLDRGAYYPQEVLKTKELQTICLETDWRHVKA</sequence>
<keyword evidence="3" id="KW-1185">Reference proteome</keyword>
<evidence type="ECO:0000313" key="2">
    <source>
        <dbReference type="EMBL" id="PAV30771.1"/>
    </source>
</evidence>
<gene>
    <name evidence="2" type="ORF">CIL05_03345</name>
</gene>
<evidence type="ECO:0000259" key="1">
    <source>
        <dbReference type="Pfam" id="PF09983"/>
    </source>
</evidence>
<dbReference type="Proteomes" id="UP000218887">
    <property type="component" value="Unassembled WGS sequence"/>
</dbReference>
<dbReference type="AlphaFoldDB" id="A0A2A2IFJ8"/>
<name>A0A2A2IFJ8_9BACI</name>
<dbReference type="InterPro" id="IPR024534">
    <property type="entry name" value="JetD_C"/>
</dbReference>
<organism evidence="2 3">
    <name type="scientific">Virgibacillus profundi</name>
    <dbReference type="NCBI Taxonomy" id="2024555"/>
    <lineage>
        <taxon>Bacteria</taxon>
        <taxon>Bacillati</taxon>
        <taxon>Bacillota</taxon>
        <taxon>Bacilli</taxon>
        <taxon>Bacillales</taxon>
        <taxon>Bacillaceae</taxon>
        <taxon>Virgibacillus</taxon>
    </lineage>
</organism>
<dbReference type="EMBL" id="NPOA01000002">
    <property type="protein sequence ID" value="PAV30771.1"/>
    <property type="molecule type" value="Genomic_DNA"/>
</dbReference>
<proteinExistence type="predicted"/>